<dbReference type="InterPro" id="IPR050796">
    <property type="entry name" value="SCF_F-box_component"/>
</dbReference>
<dbReference type="Pfam" id="PF07734">
    <property type="entry name" value="FBA_1"/>
    <property type="match status" value="1"/>
</dbReference>
<sequence>MSNCGIPMDAVSSILSRLPLKSLLRFKSVSKEWYSLINDLYFIKLHHRQSVETKVNIIIKEIRSDKFLSTNFDGINFNNPTTIDHSLKHLSGCDEGGIDVLLFGSCNGLVCLINSMTIVLWNISTRDYKIILNKSWKERDAWWKISNFCGFGYDTINDDYKIVKVVQEVDSLTDTLISEAKIYSLKTNTWRRGEEIPYYFCYPSVMGTFVCGALHWNAIKEKIWGYPRSIIAFDVETENYGLIELLDNMENQTYDVMMKDYGVKESWTMLYSFQGGIYSTPSLYGLRPLTYSRNGDQLLLDRNGLSLLWYDLKEKKVKDVDLPQWKNINAFFVEICGESLIKLGDPTEE</sequence>
<dbReference type="InterPro" id="IPR036047">
    <property type="entry name" value="F-box-like_dom_sf"/>
</dbReference>
<dbReference type="SMART" id="SM00256">
    <property type="entry name" value="FBOX"/>
    <property type="match status" value="1"/>
</dbReference>
<protein>
    <submittedName>
        <fullName evidence="2">F-box family protein, putative</fullName>
    </submittedName>
</protein>
<dbReference type="STRING" id="3641.A0A061DHS5"/>
<dbReference type="Gramene" id="EOX92005">
    <property type="protein sequence ID" value="EOX92005"/>
    <property type="gene ID" value="TCM_001033"/>
</dbReference>
<dbReference type="OMA" id="RINIWIM"/>
<dbReference type="InParanoid" id="A0A061DHS5"/>
<evidence type="ECO:0000313" key="2">
    <source>
        <dbReference type="EMBL" id="EOX92005.1"/>
    </source>
</evidence>
<dbReference type="PANTHER" id="PTHR31672">
    <property type="entry name" value="BNACNNG10540D PROTEIN"/>
    <property type="match status" value="1"/>
</dbReference>
<dbReference type="Pfam" id="PF00646">
    <property type="entry name" value="F-box"/>
    <property type="match status" value="1"/>
</dbReference>
<dbReference type="Gene3D" id="1.20.1280.50">
    <property type="match status" value="1"/>
</dbReference>
<dbReference type="EMBL" id="CM001879">
    <property type="protein sequence ID" value="EOX92005.1"/>
    <property type="molecule type" value="Genomic_DNA"/>
</dbReference>
<reference evidence="2 3" key="1">
    <citation type="journal article" date="2013" name="Genome Biol.">
        <title>The genome sequence of the most widely cultivated cacao type and its use to identify candidate genes regulating pod color.</title>
        <authorList>
            <person name="Motamayor J.C."/>
            <person name="Mockaitis K."/>
            <person name="Schmutz J."/>
            <person name="Haiminen N."/>
            <person name="Iii D.L."/>
            <person name="Cornejo O."/>
            <person name="Findley S.D."/>
            <person name="Zheng P."/>
            <person name="Utro F."/>
            <person name="Royaert S."/>
            <person name="Saski C."/>
            <person name="Jenkins J."/>
            <person name="Podicheti R."/>
            <person name="Zhao M."/>
            <person name="Scheffler B.E."/>
            <person name="Stack J.C."/>
            <person name="Feltus F.A."/>
            <person name="Mustiga G.M."/>
            <person name="Amores F."/>
            <person name="Phillips W."/>
            <person name="Marelli J.P."/>
            <person name="May G.D."/>
            <person name="Shapiro H."/>
            <person name="Ma J."/>
            <person name="Bustamante C.D."/>
            <person name="Schnell R.J."/>
            <person name="Main D."/>
            <person name="Gilbert D."/>
            <person name="Parida L."/>
            <person name="Kuhn D.N."/>
        </authorList>
    </citation>
    <scope>NUCLEOTIDE SEQUENCE [LARGE SCALE GENOMIC DNA]</scope>
    <source>
        <strain evidence="3">cv. Matina 1-6</strain>
    </source>
</reference>
<accession>A0A061DHS5</accession>
<gene>
    <name evidence="2" type="ORF">TCM_001033</name>
</gene>
<dbReference type="InterPro" id="IPR006527">
    <property type="entry name" value="F-box-assoc_dom_typ1"/>
</dbReference>
<dbReference type="InterPro" id="IPR017451">
    <property type="entry name" value="F-box-assoc_interact_dom"/>
</dbReference>
<proteinExistence type="predicted"/>
<dbReference type="AlphaFoldDB" id="A0A061DHS5"/>
<dbReference type="NCBIfam" id="TIGR01640">
    <property type="entry name" value="F_box_assoc_1"/>
    <property type="match status" value="1"/>
</dbReference>
<dbReference type="CDD" id="cd22157">
    <property type="entry name" value="F-box_AtFBW1-like"/>
    <property type="match status" value="1"/>
</dbReference>
<evidence type="ECO:0000313" key="3">
    <source>
        <dbReference type="Proteomes" id="UP000026915"/>
    </source>
</evidence>
<dbReference type="PANTHER" id="PTHR31672:SF13">
    <property type="entry name" value="F-BOX PROTEIN CPR30-LIKE"/>
    <property type="match status" value="1"/>
</dbReference>
<dbReference type="SUPFAM" id="SSF81383">
    <property type="entry name" value="F-box domain"/>
    <property type="match status" value="1"/>
</dbReference>
<dbReference type="HOGENOM" id="CLU_027176_1_2_1"/>
<dbReference type="InterPro" id="IPR001810">
    <property type="entry name" value="F-box_dom"/>
</dbReference>
<dbReference type="Proteomes" id="UP000026915">
    <property type="component" value="Chromosome 1"/>
</dbReference>
<organism evidence="2 3">
    <name type="scientific">Theobroma cacao</name>
    <name type="common">Cacao</name>
    <name type="synonym">Cocoa</name>
    <dbReference type="NCBI Taxonomy" id="3641"/>
    <lineage>
        <taxon>Eukaryota</taxon>
        <taxon>Viridiplantae</taxon>
        <taxon>Streptophyta</taxon>
        <taxon>Embryophyta</taxon>
        <taxon>Tracheophyta</taxon>
        <taxon>Spermatophyta</taxon>
        <taxon>Magnoliopsida</taxon>
        <taxon>eudicotyledons</taxon>
        <taxon>Gunneridae</taxon>
        <taxon>Pentapetalae</taxon>
        <taxon>rosids</taxon>
        <taxon>malvids</taxon>
        <taxon>Malvales</taxon>
        <taxon>Malvaceae</taxon>
        <taxon>Byttnerioideae</taxon>
        <taxon>Theobroma</taxon>
    </lineage>
</organism>
<evidence type="ECO:0000259" key="1">
    <source>
        <dbReference type="PROSITE" id="PS50181"/>
    </source>
</evidence>
<keyword evidence="3" id="KW-1185">Reference proteome</keyword>
<dbReference type="PROSITE" id="PS50181">
    <property type="entry name" value="FBOX"/>
    <property type="match status" value="1"/>
</dbReference>
<dbReference type="eggNOG" id="ENOG502QVMN">
    <property type="taxonomic scope" value="Eukaryota"/>
</dbReference>
<feature type="domain" description="F-box" evidence="1">
    <location>
        <begin position="1"/>
        <end position="45"/>
    </location>
</feature>
<name>A0A061DHS5_THECC</name>